<dbReference type="AlphaFoldDB" id="A0A6J6GGU7"/>
<dbReference type="Gene3D" id="1.20.120.910">
    <property type="entry name" value="DksA, coiled-coil domain"/>
    <property type="match status" value="1"/>
</dbReference>
<evidence type="ECO:0000256" key="2">
    <source>
        <dbReference type="ARBA" id="ARBA00022771"/>
    </source>
</evidence>
<evidence type="ECO:0000256" key="3">
    <source>
        <dbReference type="ARBA" id="ARBA00022833"/>
    </source>
</evidence>
<dbReference type="PANTHER" id="PTHR33823:SF2">
    <property type="entry name" value="RNA POLYMERASE-BINDING TRANSCRIPTION FACTOR DKSA"/>
    <property type="match status" value="1"/>
</dbReference>
<keyword evidence="4" id="KW-0175">Coiled coil</keyword>
<dbReference type="InterPro" id="IPR000962">
    <property type="entry name" value="Znf_DskA_TraR"/>
</dbReference>
<dbReference type="GO" id="GO:0008270">
    <property type="term" value="F:zinc ion binding"/>
    <property type="evidence" value="ECO:0007669"/>
    <property type="project" value="UniProtKB-KW"/>
</dbReference>
<evidence type="ECO:0000256" key="4">
    <source>
        <dbReference type="SAM" id="Coils"/>
    </source>
</evidence>
<dbReference type="EMBL" id="CAFBME010000030">
    <property type="protein sequence ID" value="CAB4892253.1"/>
    <property type="molecule type" value="Genomic_DNA"/>
</dbReference>
<evidence type="ECO:0000259" key="6">
    <source>
        <dbReference type="Pfam" id="PF01258"/>
    </source>
</evidence>
<accession>A0A6J6GGU7</accession>
<dbReference type="Pfam" id="PF01258">
    <property type="entry name" value="zf-dskA_traR"/>
    <property type="match status" value="1"/>
</dbReference>
<evidence type="ECO:0000256" key="5">
    <source>
        <dbReference type="SAM" id="MobiDB-lite"/>
    </source>
</evidence>
<evidence type="ECO:0000313" key="7">
    <source>
        <dbReference type="EMBL" id="CAB4599089.1"/>
    </source>
</evidence>
<proteinExistence type="predicted"/>
<dbReference type="EMBL" id="CAEZYL010000016">
    <property type="protein sequence ID" value="CAB4719481.1"/>
    <property type="molecule type" value="Genomic_DNA"/>
</dbReference>
<protein>
    <submittedName>
        <fullName evidence="7">Unannotated protein</fullName>
    </submittedName>
</protein>
<name>A0A6J6GGU7_9ZZZZ</name>
<organism evidence="7">
    <name type="scientific">freshwater metagenome</name>
    <dbReference type="NCBI Taxonomy" id="449393"/>
    <lineage>
        <taxon>unclassified sequences</taxon>
        <taxon>metagenomes</taxon>
        <taxon>ecological metagenomes</taxon>
    </lineage>
</organism>
<keyword evidence="1" id="KW-0479">Metal-binding</keyword>
<feature type="region of interest" description="Disordered" evidence="5">
    <location>
        <begin position="89"/>
        <end position="108"/>
    </location>
</feature>
<dbReference type="PANTHER" id="PTHR33823">
    <property type="entry name" value="RNA POLYMERASE-BINDING TRANSCRIPTION FACTOR DKSA-RELATED"/>
    <property type="match status" value="1"/>
</dbReference>
<dbReference type="EMBL" id="CAEZUY010000018">
    <property type="protein sequence ID" value="CAB4609955.1"/>
    <property type="molecule type" value="Genomic_DNA"/>
</dbReference>
<keyword evidence="2" id="KW-0863">Zinc-finger</keyword>
<evidence type="ECO:0000313" key="8">
    <source>
        <dbReference type="EMBL" id="CAB4609955.1"/>
    </source>
</evidence>
<dbReference type="EMBL" id="CAEZUD010000085">
    <property type="protein sequence ID" value="CAB4599089.1"/>
    <property type="molecule type" value="Genomic_DNA"/>
</dbReference>
<gene>
    <name evidence="7" type="ORF">UFOPK1778_01147</name>
    <name evidence="8" type="ORF">UFOPK1863_00331</name>
    <name evidence="9" type="ORF">UFOPK2689_00433</name>
    <name evidence="10" type="ORF">UFOPK3555_00441</name>
    <name evidence="11" type="ORF">UFOPK4095_00021</name>
</gene>
<evidence type="ECO:0000313" key="10">
    <source>
        <dbReference type="EMBL" id="CAB4892253.1"/>
    </source>
</evidence>
<dbReference type="SUPFAM" id="SSF109635">
    <property type="entry name" value="DnaK suppressor protein DksA, alpha-hairpin domain"/>
    <property type="match status" value="1"/>
</dbReference>
<evidence type="ECO:0000313" key="9">
    <source>
        <dbReference type="EMBL" id="CAB4719481.1"/>
    </source>
</evidence>
<dbReference type="SUPFAM" id="SSF57716">
    <property type="entry name" value="Glucocorticoid receptor-like (DNA-binding domain)"/>
    <property type="match status" value="1"/>
</dbReference>
<sequence length="288" mass="31204">MAIKKLVKKIIKKSAAKPAKKTPAKKAPAKNVNKKASAKTVKKAPAKKSGVKKIAKKAPAKKVVAKKAPAKKAAPAKVRSANIVKPSLAKKRTPGKPFPAKLQQTTTGDSTTITVTPREVNSGPEVVVEERRLVMTPPPRPTKVTKKGAGLKPIKAAPAPLVVTDGEDPWTATELKAIRVELSKDLVRLRAELAEAENEMEELISSAGVGAGDDQADAGTKTFEREHEMSLVYNARDMVLQTERALDRIDNKIYGRCEECGNSVGKARLHVFPRATLCMICKQKEERR</sequence>
<evidence type="ECO:0000256" key="1">
    <source>
        <dbReference type="ARBA" id="ARBA00022723"/>
    </source>
</evidence>
<feature type="domain" description="Zinc finger DksA/TraR C4-type" evidence="6">
    <location>
        <begin position="253"/>
        <end position="287"/>
    </location>
</feature>
<evidence type="ECO:0000313" key="11">
    <source>
        <dbReference type="EMBL" id="CAB5003524.1"/>
    </source>
</evidence>
<feature type="region of interest" description="Disordered" evidence="5">
    <location>
        <begin position="12"/>
        <end position="84"/>
    </location>
</feature>
<dbReference type="EMBL" id="CAFBPI010000001">
    <property type="protein sequence ID" value="CAB5003524.1"/>
    <property type="molecule type" value="Genomic_DNA"/>
</dbReference>
<reference evidence="7" key="1">
    <citation type="submission" date="2020-05" db="EMBL/GenBank/DDBJ databases">
        <authorList>
            <person name="Chiriac C."/>
            <person name="Salcher M."/>
            <person name="Ghai R."/>
            <person name="Kavagutti S V."/>
        </authorList>
    </citation>
    <scope>NUCLEOTIDE SEQUENCE</scope>
</reference>
<feature type="compositionally biased region" description="Basic residues" evidence="5">
    <location>
        <begin position="12"/>
        <end position="70"/>
    </location>
</feature>
<dbReference type="InterPro" id="IPR037187">
    <property type="entry name" value="DnaK_N"/>
</dbReference>
<dbReference type="PROSITE" id="PS51128">
    <property type="entry name" value="ZF_DKSA_2"/>
    <property type="match status" value="1"/>
</dbReference>
<keyword evidence="3" id="KW-0862">Zinc</keyword>
<feature type="coiled-coil region" evidence="4">
    <location>
        <begin position="172"/>
        <end position="206"/>
    </location>
</feature>